<dbReference type="Gene3D" id="1.10.10.10">
    <property type="entry name" value="Winged helix-like DNA-binding domain superfamily/Winged helix DNA-binding domain"/>
    <property type="match status" value="1"/>
</dbReference>
<dbReference type="SUPFAM" id="SSF46689">
    <property type="entry name" value="Homeodomain-like"/>
    <property type="match status" value="1"/>
</dbReference>
<dbReference type="EMBL" id="CP030120">
    <property type="protein sequence ID" value="QDL12814.1"/>
    <property type="molecule type" value="Genomic_DNA"/>
</dbReference>
<dbReference type="Pfam" id="PF13384">
    <property type="entry name" value="HTH_23"/>
    <property type="match status" value="1"/>
</dbReference>
<accession>A0A856MR52</accession>
<keyword evidence="1" id="KW-0614">Plasmid</keyword>
<dbReference type="InterPro" id="IPR036388">
    <property type="entry name" value="WH-like_DNA-bd_sf"/>
</dbReference>
<geneLocation type="plasmid" evidence="2">
    <name>pboct2</name>
</geneLocation>
<name>A0A856MR52_9CYAN</name>
<reference evidence="1 2" key="1">
    <citation type="submission" date="2018-06" db="EMBL/GenBank/DDBJ databases">
        <title>Comparative genomics of Brasilonema spp. strains.</title>
        <authorList>
            <person name="Alvarenga D.O."/>
            <person name="Fiore M.F."/>
            <person name="Varani A.M."/>
        </authorList>
    </citation>
    <scope>NUCLEOTIDE SEQUENCE [LARGE SCALE GENOMIC DNA]</scope>
    <source>
        <strain evidence="1 2">CENA114</strain>
        <plasmid evidence="2">pboct2</plasmid>
    </source>
</reference>
<dbReference type="KEGG" id="bsen:DP114_34335"/>
<protein>
    <recommendedName>
        <fullName evidence="3">Transposase</fullName>
    </recommendedName>
</protein>
<dbReference type="AlphaFoldDB" id="A0A856MR52"/>
<dbReference type="InterPro" id="IPR009057">
    <property type="entry name" value="Homeodomain-like_sf"/>
</dbReference>
<evidence type="ECO:0000313" key="1">
    <source>
        <dbReference type="EMBL" id="QDL12814.1"/>
    </source>
</evidence>
<keyword evidence="2" id="KW-1185">Reference proteome</keyword>
<dbReference type="Proteomes" id="UP000503129">
    <property type="component" value="Plasmid pBOCT2"/>
</dbReference>
<sequence>MPAPLRIQLTPKEDNTLFELSYASTIPKRTKQRVMALRLNAQGFSVRDIAEYLDWAEQTVRQTIQRWKEGGLIGLWEAPGRGKKACWSSEDWQAVEQWLLEERRYRQGQISQKLASERNIVLGQEQVRRVVHSTSPSYS</sequence>
<proteinExistence type="predicted"/>
<dbReference type="RefSeq" id="WP_169264838.1">
    <property type="nucleotide sequence ID" value="NZ_CAWOXK010000003.1"/>
</dbReference>
<gene>
    <name evidence="1" type="ORF">DP114_34335</name>
</gene>
<evidence type="ECO:0008006" key="3">
    <source>
        <dbReference type="Google" id="ProtNLM"/>
    </source>
</evidence>
<evidence type="ECO:0000313" key="2">
    <source>
        <dbReference type="Proteomes" id="UP000503129"/>
    </source>
</evidence>
<organism evidence="1 2">
    <name type="scientific">Brasilonema sennae CENA114</name>
    <dbReference type="NCBI Taxonomy" id="415709"/>
    <lineage>
        <taxon>Bacteria</taxon>
        <taxon>Bacillati</taxon>
        <taxon>Cyanobacteriota</taxon>
        <taxon>Cyanophyceae</taxon>
        <taxon>Nostocales</taxon>
        <taxon>Scytonemataceae</taxon>
        <taxon>Brasilonema</taxon>
        <taxon>Bromeliae group (in: Brasilonema)</taxon>
    </lineage>
</organism>